<proteinExistence type="predicted"/>
<organism evidence="1 2">
    <name type="scientific">Pleurodeles waltl</name>
    <name type="common">Iberian ribbed newt</name>
    <dbReference type="NCBI Taxonomy" id="8319"/>
    <lineage>
        <taxon>Eukaryota</taxon>
        <taxon>Metazoa</taxon>
        <taxon>Chordata</taxon>
        <taxon>Craniata</taxon>
        <taxon>Vertebrata</taxon>
        <taxon>Euteleostomi</taxon>
        <taxon>Amphibia</taxon>
        <taxon>Batrachia</taxon>
        <taxon>Caudata</taxon>
        <taxon>Salamandroidea</taxon>
        <taxon>Salamandridae</taxon>
        <taxon>Pleurodelinae</taxon>
        <taxon>Pleurodeles</taxon>
    </lineage>
</organism>
<dbReference type="EMBL" id="JANPWB010000016">
    <property type="protein sequence ID" value="KAJ1085009.1"/>
    <property type="molecule type" value="Genomic_DNA"/>
</dbReference>
<accession>A0AAV7L401</accession>
<reference evidence="1" key="1">
    <citation type="journal article" date="2022" name="bioRxiv">
        <title>Sequencing and chromosome-scale assembly of the giantPleurodeles waltlgenome.</title>
        <authorList>
            <person name="Brown T."/>
            <person name="Elewa A."/>
            <person name="Iarovenko S."/>
            <person name="Subramanian E."/>
            <person name="Araus A.J."/>
            <person name="Petzold A."/>
            <person name="Susuki M."/>
            <person name="Suzuki K.-i.T."/>
            <person name="Hayashi T."/>
            <person name="Toyoda A."/>
            <person name="Oliveira C."/>
            <person name="Osipova E."/>
            <person name="Leigh N.D."/>
            <person name="Simon A."/>
            <person name="Yun M.H."/>
        </authorList>
    </citation>
    <scope>NUCLEOTIDE SEQUENCE</scope>
    <source>
        <strain evidence="1">20211129_DDA</strain>
        <tissue evidence="1">Liver</tissue>
    </source>
</reference>
<gene>
    <name evidence="1" type="ORF">NDU88_005145</name>
</gene>
<evidence type="ECO:0000313" key="2">
    <source>
        <dbReference type="Proteomes" id="UP001066276"/>
    </source>
</evidence>
<evidence type="ECO:0000313" key="1">
    <source>
        <dbReference type="EMBL" id="KAJ1085009.1"/>
    </source>
</evidence>
<name>A0AAV7L401_PLEWA</name>
<sequence>MNTSALQQMVINGSRSRLALLPSSNDPAQSNPCDNAALEMRPIGTPDEEKGMQDKPDICDLCKQLKPGTSRVFDNGEFQESDSAPKQLFPLFVGWAGRGSKETFTGSQPYIPYFSPRRRFPFSFHPAWLRYTYCEGGKRHQPLQELRATRGNQD</sequence>
<protein>
    <submittedName>
        <fullName evidence="1">Uncharacterized protein</fullName>
    </submittedName>
</protein>
<keyword evidence="2" id="KW-1185">Reference proteome</keyword>
<comment type="caution">
    <text evidence="1">The sequence shown here is derived from an EMBL/GenBank/DDBJ whole genome shotgun (WGS) entry which is preliminary data.</text>
</comment>
<dbReference type="AlphaFoldDB" id="A0AAV7L401"/>
<dbReference type="Proteomes" id="UP001066276">
    <property type="component" value="Chromosome 12"/>
</dbReference>